<dbReference type="Pfam" id="PF03099">
    <property type="entry name" value="BPL_LplA_LipB"/>
    <property type="match status" value="1"/>
</dbReference>
<evidence type="ECO:0000256" key="4">
    <source>
        <dbReference type="ARBA" id="ARBA00023267"/>
    </source>
</evidence>
<proteinExistence type="predicted"/>
<keyword evidence="2" id="KW-0547">Nucleotide-binding</keyword>
<evidence type="ECO:0000256" key="2">
    <source>
        <dbReference type="ARBA" id="ARBA00022741"/>
    </source>
</evidence>
<evidence type="ECO:0000313" key="8">
    <source>
        <dbReference type="EMBL" id="MDA4846797.1"/>
    </source>
</evidence>
<name>A0ABT4VQ09_9HYPH</name>
<evidence type="ECO:0000256" key="6">
    <source>
        <dbReference type="ARBA" id="ARBA00047846"/>
    </source>
</evidence>
<sequence length="250" mass="26470">MSGAGGDFRHVTLGDVDSTNLECLERARQGDNGNLWITANRQLKGRGRRGRGWVSEPGNLYASLLMIDPAPLAALASLPLAVGVAVQRAISQVLPQGGERATIKWPNDVLLGGKKIAGILLESETLPDGRQAVVIGCGIDVSHAPDEAMYPVTTLRAAGSSVSPEELFDRLYQAMGEELARWDQGRGIASVRQAWLGAAEGIGKPISVNLPDSTLTGTFREIDASGCLVLVDNDNKIQTVAAGDVFFGRP</sequence>
<dbReference type="Proteomes" id="UP001148313">
    <property type="component" value="Unassembled WGS sequence"/>
</dbReference>
<dbReference type="Gene3D" id="3.30.930.10">
    <property type="entry name" value="Bira Bifunctional Protein, Domain 2"/>
    <property type="match status" value="1"/>
</dbReference>
<keyword evidence="1 8" id="KW-0436">Ligase</keyword>
<organism evidence="8 9">
    <name type="scientific">Hoeflea poritis</name>
    <dbReference type="NCBI Taxonomy" id="2993659"/>
    <lineage>
        <taxon>Bacteria</taxon>
        <taxon>Pseudomonadati</taxon>
        <taxon>Pseudomonadota</taxon>
        <taxon>Alphaproteobacteria</taxon>
        <taxon>Hyphomicrobiales</taxon>
        <taxon>Rhizobiaceae</taxon>
        <taxon>Hoeflea</taxon>
    </lineage>
</organism>
<keyword evidence="4" id="KW-0092">Biotin</keyword>
<dbReference type="InterPro" id="IPR008988">
    <property type="entry name" value="Transcriptional_repressor_C"/>
</dbReference>
<gene>
    <name evidence="8" type="ORF">OOZ53_15655</name>
</gene>
<evidence type="ECO:0000256" key="3">
    <source>
        <dbReference type="ARBA" id="ARBA00022840"/>
    </source>
</evidence>
<dbReference type="EMBL" id="JAPJZH010000009">
    <property type="protein sequence ID" value="MDA4846797.1"/>
    <property type="molecule type" value="Genomic_DNA"/>
</dbReference>
<dbReference type="PROSITE" id="PS51733">
    <property type="entry name" value="BPL_LPL_CATALYTIC"/>
    <property type="match status" value="1"/>
</dbReference>
<dbReference type="InterPro" id="IPR004408">
    <property type="entry name" value="Biotin_CoA_COase_ligase"/>
</dbReference>
<dbReference type="NCBIfam" id="TIGR00121">
    <property type="entry name" value="birA_ligase"/>
    <property type="match status" value="1"/>
</dbReference>
<comment type="catalytic activity">
    <reaction evidence="6">
        <text>biotin + L-lysyl-[protein] + ATP = N(6)-biotinyl-L-lysyl-[protein] + AMP + diphosphate + H(+)</text>
        <dbReference type="Rhea" id="RHEA:11756"/>
        <dbReference type="Rhea" id="RHEA-COMP:9752"/>
        <dbReference type="Rhea" id="RHEA-COMP:10505"/>
        <dbReference type="ChEBI" id="CHEBI:15378"/>
        <dbReference type="ChEBI" id="CHEBI:29969"/>
        <dbReference type="ChEBI" id="CHEBI:30616"/>
        <dbReference type="ChEBI" id="CHEBI:33019"/>
        <dbReference type="ChEBI" id="CHEBI:57586"/>
        <dbReference type="ChEBI" id="CHEBI:83144"/>
        <dbReference type="ChEBI" id="CHEBI:456215"/>
        <dbReference type="EC" id="6.3.4.15"/>
    </reaction>
</comment>
<dbReference type="SUPFAM" id="SSF50037">
    <property type="entry name" value="C-terminal domain of transcriptional repressors"/>
    <property type="match status" value="1"/>
</dbReference>
<dbReference type="RefSeq" id="WP_271090588.1">
    <property type="nucleotide sequence ID" value="NZ_JAPJZH010000009.1"/>
</dbReference>
<reference evidence="8" key="1">
    <citation type="submission" date="2022-11" db="EMBL/GenBank/DDBJ databases">
        <title>Hoeflea poritis sp. nov., isolated from scleractinian coral Porites lutea.</title>
        <authorList>
            <person name="Zhang G."/>
            <person name="Wei Q."/>
            <person name="Cai L."/>
        </authorList>
    </citation>
    <scope>NUCLEOTIDE SEQUENCE</scope>
    <source>
        <strain evidence="8">E7-10</strain>
    </source>
</reference>
<dbReference type="PANTHER" id="PTHR12835">
    <property type="entry name" value="BIOTIN PROTEIN LIGASE"/>
    <property type="match status" value="1"/>
</dbReference>
<dbReference type="CDD" id="cd16442">
    <property type="entry name" value="BPL"/>
    <property type="match status" value="1"/>
</dbReference>
<dbReference type="InterPro" id="IPR045864">
    <property type="entry name" value="aa-tRNA-synth_II/BPL/LPL"/>
</dbReference>
<dbReference type="EC" id="6.3.4.15" evidence="5"/>
<evidence type="ECO:0000256" key="5">
    <source>
        <dbReference type="ARBA" id="ARBA00024227"/>
    </source>
</evidence>
<keyword evidence="3" id="KW-0067">ATP-binding</keyword>
<dbReference type="PANTHER" id="PTHR12835:SF5">
    <property type="entry name" value="BIOTIN--PROTEIN LIGASE"/>
    <property type="match status" value="1"/>
</dbReference>
<comment type="caution">
    <text evidence="8">The sequence shown here is derived from an EMBL/GenBank/DDBJ whole genome shotgun (WGS) entry which is preliminary data.</text>
</comment>
<protein>
    <recommendedName>
        <fullName evidence="5">biotin--[biotin carboxyl-carrier protein] ligase</fullName>
        <ecNumber evidence="5">6.3.4.15</ecNumber>
    </recommendedName>
</protein>
<dbReference type="InterPro" id="IPR003142">
    <property type="entry name" value="BPL_C"/>
</dbReference>
<dbReference type="GO" id="GO:0004077">
    <property type="term" value="F:biotin--[biotin carboxyl-carrier protein] ligase activity"/>
    <property type="evidence" value="ECO:0007669"/>
    <property type="project" value="UniProtKB-EC"/>
</dbReference>
<dbReference type="Pfam" id="PF02237">
    <property type="entry name" value="BPL_C"/>
    <property type="match status" value="1"/>
</dbReference>
<evidence type="ECO:0000256" key="1">
    <source>
        <dbReference type="ARBA" id="ARBA00022598"/>
    </source>
</evidence>
<evidence type="ECO:0000313" key="9">
    <source>
        <dbReference type="Proteomes" id="UP001148313"/>
    </source>
</evidence>
<dbReference type="InterPro" id="IPR004143">
    <property type="entry name" value="BPL_LPL_catalytic"/>
</dbReference>
<feature type="domain" description="BPL/LPL catalytic" evidence="7">
    <location>
        <begin position="1"/>
        <end position="183"/>
    </location>
</feature>
<evidence type="ECO:0000259" key="7">
    <source>
        <dbReference type="PROSITE" id="PS51733"/>
    </source>
</evidence>
<dbReference type="Gene3D" id="2.30.30.100">
    <property type="match status" value="1"/>
</dbReference>
<accession>A0ABT4VQ09</accession>
<keyword evidence="9" id="KW-1185">Reference proteome</keyword>
<dbReference type="SUPFAM" id="SSF55681">
    <property type="entry name" value="Class II aaRS and biotin synthetases"/>
    <property type="match status" value="1"/>
</dbReference>